<dbReference type="RefSeq" id="WP_126458891.1">
    <property type="nucleotide sequence ID" value="NZ_AP018721.1"/>
</dbReference>
<evidence type="ECO:0000313" key="16">
    <source>
        <dbReference type="EMBL" id="TCS73471.1"/>
    </source>
</evidence>
<dbReference type="GO" id="GO:0005886">
    <property type="term" value="C:plasma membrane"/>
    <property type="evidence" value="ECO:0007669"/>
    <property type="project" value="UniProtKB-SubCell"/>
</dbReference>
<comment type="caution">
    <text evidence="16">The sequence shown here is derived from an EMBL/GenBank/DDBJ whole genome shotgun (WGS) entry which is preliminary data.</text>
</comment>
<dbReference type="InterPro" id="IPR040690">
    <property type="entry name" value="FtsX_ECD"/>
</dbReference>
<comment type="subcellular location">
    <subcellularLocation>
        <location evidence="1">Cell inner membrane</location>
        <topology evidence="1">Multi-pass membrane protein</topology>
    </subcellularLocation>
</comment>
<dbReference type="EMBL" id="SLZY01000002">
    <property type="protein sequence ID" value="TCS73471.1"/>
    <property type="molecule type" value="Genomic_DNA"/>
</dbReference>
<sequence>MNAWLTHHAHSLRIALSRLRQAPFATLFTVLVIGIAITLPAGLYLVLDNVKQAVAGIEPRAEINIFLRIEVPETEARQLAETVRAWPEVAAARFVSRDEALQRLQKLGLGEITAGLPANPLPHAVAVTARDSDPSALEGLAAKLRQQKPVAEVSLDGEWARRLAALLGLGNQAVWLLAGLLGLALAAITGNTIRLQIYAQRDEIEVARLIGATDRFIRRPFLYFGGLQGLFGGLAAWGLTALLLTLLQGSVSRLAEAYGSHFILSGLGLLDVAALLTASGLLGLLGAWVAVLHTQRSLDIP</sequence>
<comment type="function">
    <text evidence="12">Part of the ABC transporter FtsEX involved in cellular division.</text>
</comment>
<dbReference type="Gene3D" id="3.30.70.3040">
    <property type="match status" value="1"/>
</dbReference>
<comment type="similarity">
    <text evidence="2 12">Belongs to the ABC-4 integral membrane protein family. FtsX subfamily.</text>
</comment>
<dbReference type="GO" id="GO:0051301">
    <property type="term" value="P:cell division"/>
    <property type="evidence" value="ECO:0007669"/>
    <property type="project" value="UniProtKB-KW"/>
</dbReference>
<evidence type="ECO:0000256" key="4">
    <source>
        <dbReference type="ARBA" id="ARBA00021907"/>
    </source>
</evidence>
<evidence type="ECO:0000256" key="5">
    <source>
        <dbReference type="ARBA" id="ARBA00022475"/>
    </source>
</evidence>
<evidence type="ECO:0000256" key="9">
    <source>
        <dbReference type="ARBA" id="ARBA00022989"/>
    </source>
</evidence>
<keyword evidence="6 12" id="KW-0997">Cell inner membrane</keyword>
<evidence type="ECO:0000256" key="2">
    <source>
        <dbReference type="ARBA" id="ARBA00007379"/>
    </source>
</evidence>
<feature type="transmembrane region" description="Helical" evidence="13">
    <location>
        <begin position="173"/>
        <end position="193"/>
    </location>
</feature>
<organism evidence="16 17">
    <name type="scientific">Sulfuritortus calidifontis</name>
    <dbReference type="NCBI Taxonomy" id="1914471"/>
    <lineage>
        <taxon>Bacteria</taxon>
        <taxon>Pseudomonadati</taxon>
        <taxon>Pseudomonadota</taxon>
        <taxon>Betaproteobacteria</taxon>
        <taxon>Nitrosomonadales</taxon>
        <taxon>Thiobacillaceae</taxon>
        <taxon>Sulfuritortus</taxon>
    </lineage>
</organism>
<feature type="transmembrane region" description="Helical" evidence="13">
    <location>
        <begin position="221"/>
        <end position="247"/>
    </location>
</feature>
<evidence type="ECO:0000256" key="8">
    <source>
        <dbReference type="ARBA" id="ARBA00022692"/>
    </source>
</evidence>
<dbReference type="PANTHER" id="PTHR47755">
    <property type="entry name" value="CELL DIVISION PROTEIN FTSX"/>
    <property type="match status" value="1"/>
</dbReference>
<evidence type="ECO:0000256" key="11">
    <source>
        <dbReference type="ARBA" id="ARBA00023306"/>
    </source>
</evidence>
<protein>
    <recommendedName>
        <fullName evidence="4 12">Cell division protein FtsX</fullName>
    </recommendedName>
</protein>
<dbReference type="PANTHER" id="PTHR47755:SF1">
    <property type="entry name" value="CELL DIVISION PROTEIN FTSX"/>
    <property type="match status" value="1"/>
</dbReference>
<keyword evidence="10 12" id="KW-0472">Membrane</keyword>
<dbReference type="Proteomes" id="UP000295135">
    <property type="component" value="Unassembled WGS sequence"/>
</dbReference>
<dbReference type="Pfam" id="PF18075">
    <property type="entry name" value="FtsX_ECD"/>
    <property type="match status" value="1"/>
</dbReference>
<dbReference type="GO" id="GO:0032153">
    <property type="term" value="C:cell division site"/>
    <property type="evidence" value="ECO:0007669"/>
    <property type="project" value="TreeGrafter"/>
</dbReference>
<reference evidence="16 17" key="1">
    <citation type="submission" date="2019-03" db="EMBL/GenBank/DDBJ databases">
        <title>Genomic Encyclopedia of Type Strains, Phase IV (KMG-IV): sequencing the most valuable type-strain genomes for metagenomic binning, comparative biology and taxonomic classification.</title>
        <authorList>
            <person name="Goeker M."/>
        </authorList>
    </citation>
    <scope>NUCLEOTIDE SEQUENCE [LARGE SCALE GENOMIC DNA]</scope>
    <source>
        <strain evidence="16 17">DSM 103923</strain>
    </source>
</reference>
<dbReference type="PIRSF" id="PIRSF003097">
    <property type="entry name" value="FtsX"/>
    <property type="match status" value="1"/>
</dbReference>
<comment type="subunit">
    <text evidence="3">Forms a membrane-associated complex with FtsE.</text>
</comment>
<keyword evidence="9 13" id="KW-1133">Transmembrane helix</keyword>
<evidence type="ECO:0000259" key="15">
    <source>
        <dbReference type="Pfam" id="PF18075"/>
    </source>
</evidence>
<dbReference type="InterPro" id="IPR003838">
    <property type="entry name" value="ABC3_permease_C"/>
</dbReference>
<evidence type="ECO:0000256" key="6">
    <source>
        <dbReference type="ARBA" id="ARBA00022519"/>
    </source>
</evidence>
<keyword evidence="8 13" id="KW-0812">Transmembrane</keyword>
<keyword evidence="17" id="KW-1185">Reference proteome</keyword>
<evidence type="ECO:0000256" key="12">
    <source>
        <dbReference type="PIRNR" id="PIRNR003097"/>
    </source>
</evidence>
<evidence type="ECO:0000256" key="13">
    <source>
        <dbReference type="SAM" id="Phobius"/>
    </source>
</evidence>
<keyword evidence="11 12" id="KW-0131">Cell cycle</keyword>
<dbReference type="NCBIfam" id="TIGR00439">
    <property type="entry name" value="FtsX_Gneg"/>
    <property type="match status" value="1"/>
</dbReference>
<accession>A0A4R3K0J4</accession>
<dbReference type="InterPro" id="IPR004513">
    <property type="entry name" value="FtsX"/>
</dbReference>
<evidence type="ECO:0000313" key="17">
    <source>
        <dbReference type="Proteomes" id="UP000295135"/>
    </source>
</evidence>
<feature type="domain" description="ABC3 transporter permease C-terminal" evidence="14">
    <location>
        <begin position="176"/>
        <end position="293"/>
    </location>
</feature>
<keyword evidence="5 12" id="KW-1003">Cell membrane</keyword>
<evidence type="ECO:0000256" key="1">
    <source>
        <dbReference type="ARBA" id="ARBA00004429"/>
    </source>
</evidence>
<dbReference type="OrthoDB" id="9813411at2"/>
<dbReference type="AlphaFoldDB" id="A0A4R3K0J4"/>
<feature type="transmembrane region" description="Helical" evidence="13">
    <location>
        <begin position="267"/>
        <end position="291"/>
    </location>
</feature>
<name>A0A4R3K0J4_9PROT</name>
<gene>
    <name evidence="16" type="ORF">EDC61_102248</name>
</gene>
<evidence type="ECO:0000259" key="14">
    <source>
        <dbReference type="Pfam" id="PF02687"/>
    </source>
</evidence>
<keyword evidence="7 12" id="KW-0132">Cell division</keyword>
<dbReference type="InterPro" id="IPR047590">
    <property type="entry name" value="FtsX_proteobact-type"/>
</dbReference>
<dbReference type="Pfam" id="PF02687">
    <property type="entry name" value="FtsX"/>
    <property type="match status" value="1"/>
</dbReference>
<evidence type="ECO:0000256" key="7">
    <source>
        <dbReference type="ARBA" id="ARBA00022618"/>
    </source>
</evidence>
<feature type="transmembrane region" description="Helical" evidence="13">
    <location>
        <begin position="22"/>
        <end position="47"/>
    </location>
</feature>
<evidence type="ECO:0000256" key="3">
    <source>
        <dbReference type="ARBA" id="ARBA00011160"/>
    </source>
</evidence>
<evidence type="ECO:0000256" key="10">
    <source>
        <dbReference type="ARBA" id="ARBA00023136"/>
    </source>
</evidence>
<feature type="domain" description="FtsX extracellular" evidence="15">
    <location>
        <begin position="62"/>
        <end position="153"/>
    </location>
</feature>
<proteinExistence type="inferred from homology"/>